<dbReference type="InterPro" id="IPR007055">
    <property type="entry name" value="BON_dom"/>
</dbReference>
<protein>
    <recommendedName>
        <fullName evidence="1">BON domain-containing protein</fullName>
    </recommendedName>
</protein>
<dbReference type="RefSeq" id="WP_146516342.1">
    <property type="nucleotide sequence ID" value="NZ_SJPI01000002.1"/>
</dbReference>
<sequence>MTLNEIATRDRRTREKIAQTFRNDRMLQAHADSLQIDVQDSRVVISGELPSETLVQLLLPAIRRVGVLSQVSVNVSIRSQAA</sequence>
<gene>
    <name evidence="2" type="ORF">Pla22_40360</name>
</gene>
<name>A0A5C5WMD5_9BACT</name>
<proteinExistence type="predicted"/>
<dbReference type="PROSITE" id="PS50914">
    <property type="entry name" value="BON"/>
    <property type="match status" value="1"/>
</dbReference>
<accession>A0A5C5WMD5</accession>
<reference evidence="2 3" key="1">
    <citation type="submission" date="2019-02" db="EMBL/GenBank/DDBJ databases">
        <title>Deep-cultivation of Planctomycetes and their phenomic and genomic characterization uncovers novel biology.</title>
        <authorList>
            <person name="Wiegand S."/>
            <person name="Jogler M."/>
            <person name="Boedeker C."/>
            <person name="Pinto D."/>
            <person name="Vollmers J."/>
            <person name="Rivas-Marin E."/>
            <person name="Kohn T."/>
            <person name="Peeters S.H."/>
            <person name="Heuer A."/>
            <person name="Rast P."/>
            <person name="Oberbeckmann S."/>
            <person name="Bunk B."/>
            <person name="Jeske O."/>
            <person name="Meyerdierks A."/>
            <person name="Storesund J.E."/>
            <person name="Kallscheuer N."/>
            <person name="Luecker S."/>
            <person name="Lage O.M."/>
            <person name="Pohl T."/>
            <person name="Merkel B.J."/>
            <person name="Hornburger P."/>
            <person name="Mueller R.-W."/>
            <person name="Bruemmer F."/>
            <person name="Labrenz M."/>
            <person name="Spormann A.M."/>
            <person name="Op Den Camp H."/>
            <person name="Overmann J."/>
            <person name="Amann R."/>
            <person name="Jetten M.S.M."/>
            <person name="Mascher T."/>
            <person name="Medema M.H."/>
            <person name="Devos D.P."/>
            <person name="Kaster A.-K."/>
            <person name="Ovreas L."/>
            <person name="Rohde M."/>
            <person name="Galperin M.Y."/>
            <person name="Jogler C."/>
        </authorList>
    </citation>
    <scope>NUCLEOTIDE SEQUENCE [LARGE SCALE GENOMIC DNA]</scope>
    <source>
        <strain evidence="2 3">Pla22</strain>
    </source>
</reference>
<keyword evidence="3" id="KW-1185">Reference proteome</keyword>
<evidence type="ECO:0000259" key="1">
    <source>
        <dbReference type="PROSITE" id="PS50914"/>
    </source>
</evidence>
<organism evidence="2 3">
    <name type="scientific">Rubripirellula amarantea</name>
    <dbReference type="NCBI Taxonomy" id="2527999"/>
    <lineage>
        <taxon>Bacteria</taxon>
        <taxon>Pseudomonadati</taxon>
        <taxon>Planctomycetota</taxon>
        <taxon>Planctomycetia</taxon>
        <taxon>Pirellulales</taxon>
        <taxon>Pirellulaceae</taxon>
        <taxon>Rubripirellula</taxon>
    </lineage>
</organism>
<evidence type="ECO:0000313" key="3">
    <source>
        <dbReference type="Proteomes" id="UP000316598"/>
    </source>
</evidence>
<dbReference type="EMBL" id="SJPI01000002">
    <property type="protein sequence ID" value="TWT51259.1"/>
    <property type="molecule type" value="Genomic_DNA"/>
</dbReference>
<evidence type="ECO:0000313" key="2">
    <source>
        <dbReference type="EMBL" id="TWT51259.1"/>
    </source>
</evidence>
<dbReference type="AlphaFoldDB" id="A0A5C5WMD5"/>
<comment type="caution">
    <text evidence="2">The sequence shown here is derived from an EMBL/GenBank/DDBJ whole genome shotgun (WGS) entry which is preliminary data.</text>
</comment>
<dbReference type="OrthoDB" id="289144at2"/>
<dbReference type="Proteomes" id="UP000316598">
    <property type="component" value="Unassembled WGS sequence"/>
</dbReference>
<feature type="domain" description="BON" evidence="1">
    <location>
        <begin position="9"/>
        <end position="79"/>
    </location>
</feature>